<feature type="domain" description="HTH cro/C1-type" evidence="1">
    <location>
        <begin position="1"/>
        <end position="54"/>
    </location>
</feature>
<evidence type="ECO:0000313" key="2">
    <source>
        <dbReference type="EMBL" id="NMM98081.1"/>
    </source>
</evidence>
<dbReference type="Gene3D" id="1.10.260.40">
    <property type="entry name" value="lambda repressor-like DNA-binding domains"/>
    <property type="match status" value="1"/>
</dbReference>
<keyword evidence="2" id="KW-0238">DNA-binding</keyword>
<dbReference type="EMBL" id="JAAIIG010000003">
    <property type="protein sequence ID" value="NMM98081.1"/>
    <property type="molecule type" value="Genomic_DNA"/>
</dbReference>
<sequence length="85" mass="9741">MKRLFKKQGLSQDEVSLETGIPITSLSRKLNSGIFKYEEMCSIANLLKMPLSRLIELAEWLQEGKSFDAYLAAEEQLLDNQKHPQ</sequence>
<proteinExistence type="predicted"/>
<dbReference type="SUPFAM" id="SSF47413">
    <property type="entry name" value="lambda repressor-like DNA-binding domains"/>
    <property type="match status" value="1"/>
</dbReference>
<dbReference type="PROSITE" id="PS50943">
    <property type="entry name" value="HTH_CROC1"/>
    <property type="match status" value="1"/>
</dbReference>
<dbReference type="CDD" id="cd00093">
    <property type="entry name" value="HTH_XRE"/>
    <property type="match status" value="1"/>
</dbReference>
<accession>A0A7Y0EZ75</accession>
<name>A0A7Y0EZ75_9BIFI</name>
<evidence type="ECO:0000259" key="1">
    <source>
        <dbReference type="PROSITE" id="PS50943"/>
    </source>
</evidence>
<dbReference type="InterPro" id="IPR010982">
    <property type="entry name" value="Lambda_DNA-bd_dom_sf"/>
</dbReference>
<dbReference type="Proteomes" id="UP000543419">
    <property type="component" value="Unassembled WGS sequence"/>
</dbReference>
<evidence type="ECO:0000313" key="3">
    <source>
        <dbReference type="Proteomes" id="UP000543419"/>
    </source>
</evidence>
<reference evidence="2 3" key="1">
    <citation type="submission" date="2020-02" db="EMBL/GenBank/DDBJ databases">
        <title>Characterization of phylogenetic diversity of novel bifidobacterial species isolated in Czech ZOOs.</title>
        <authorList>
            <person name="Lugli G.A."/>
            <person name="Vera N.B."/>
            <person name="Ventura M."/>
        </authorList>
    </citation>
    <scope>NUCLEOTIDE SEQUENCE [LARGE SCALE GENOMIC DNA]</scope>
    <source>
        <strain evidence="2 3">DSM 109959</strain>
    </source>
</reference>
<dbReference type="AlphaFoldDB" id="A0A7Y0EZ75"/>
<keyword evidence="3" id="KW-1185">Reference proteome</keyword>
<gene>
    <name evidence="2" type="ORF">G1C97_1030</name>
</gene>
<organism evidence="2 3">
    <name type="scientific">Bifidobacterium olomucense</name>
    <dbReference type="NCBI Taxonomy" id="2675324"/>
    <lineage>
        <taxon>Bacteria</taxon>
        <taxon>Bacillati</taxon>
        <taxon>Actinomycetota</taxon>
        <taxon>Actinomycetes</taxon>
        <taxon>Bifidobacteriales</taxon>
        <taxon>Bifidobacteriaceae</taxon>
        <taxon>Bifidobacterium</taxon>
    </lineage>
</organism>
<dbReference type="InterPro" id="IPR001387">
    <property type="entry name" value="Cro/C1-type_HTH"/>
</dbReference>
<dbReference type="GO" id="GO:0003677">
    <property type="term" value="F:DNA binding"/>
    <property type="evidence" value="ECO:0007669"/>
    <property type="project" value="UniProtKB-KW"/>
</dbReference>
<protein>
    <submittedName>
        <fullName evidence="2">DNA-binding protein</fullName>
    </submittedName>
</protein>
<comment type="caution">
    <text evidence="2">The sequence shown here is derived from an EMBL/GenBank/DDBJ whole genome shotgun (WGS) entry which is preliminary data.</text>
</comment>